<name>A0A1I3NGM2_9FLAO</name>
<keyword evidence="3" id="KW-1185">Reference proteome</keyword>
<accession>A0A1I3NGM2</accession>
<evidence type="ECO:0008006" key="4">
    <source>
        <dbReference type="Google" id="ProtNLM"/>
    </source>
</evidence>
<sequence>MKYLFSILWIFTGFAVSAQSLNSEKVAPTVFPKIKSSVLIPVQIPLAEISNIINSSTPNLLFEDNSFTDNDNDQFKVKVWKTRPIRLVGGTEQNLLIEVPLKIWAEKGIGKFGLYNYQNTTFETVMYFSTQINFQNNWTVATKTSPRGFKWVTKPVLDYGKIKLPITSLIESTLQKQQAEFSKTIDEMLREQLNFQKYAVLAWNNFAQPFSISAEFDTWLKVSPLNISISPLVFYRDRLDFGVGIETYSETFTGEKPAASPLLKNVANFKKVPELPQKFVLQTTANIPLQEAEEIAEKMFLGKEFDFREGKSKIIVDDVKISSVENRIIMEISTSGALEGISTISGIPVYDAAKRKITLSEMTYKLSTKNILHKAAALLFKGKIVHLIETEYGIPTAAIEDEARKSIDEAFNKEYYKGVKLNGKVFGLKPSKILLNGGVLTVVIDTEAQLVLKISGV</sequence>
<keyword evidence="1" id="KW-0732">Signal</keyword>
<evidence type="ECO:0000313" key="2">
    <source>
        <dbReference type="EMBL" id="SFJ08329.1"/>
    </source>
</evidence>
<feature type="chain" id="PRO_5015348989" description="DUF4403 family protein" evidence="1">
    <location>
        <begin position="19"/>
        <end position="457"/>
    </location>
</feature>
<dbReference type="RefSeq" id="WP_089820347.1">
    <property type="nucleotide sequence ID" value="NZ_FORQ01000004.1"/>
</dbReference>
<evidence type="ECO:0000256" key="1">
    <source>
        <dbReference type="SAM" id="SignalP"/>
    </source>
</evidence>
<dbReference type="Pfam" id="PF14356">
    <property type="entry name" value="DUF4403"/>
    <property type="match status" value="1"/>
</dbReference>
<dbReference type="AlphaFoldDB" id="A0A1I3NGM2"/>
<gene>
    <name evidence="2" type="ORF">SAMN05421638_2073</name>
</gene>
<dbReference type="InterPro" id="IPR025515">
    <property type="entry name" value="DUF4403"/>
</dbReference>
<reference evidence="3" key="1">
    <citation type="submission" date="2016-10" db="EMBL/GenBank/DDBJ databases">
        <authorList>
            <person name="Varghese N."/>
            <person name="Submissions S."/>
        </authorList>
    </citation>
    <scope>NUCLEOTIDE SEQUENCE [LARGE SCALE GENOMIC DNA]</scope>
    <source>
        <strain evidence="3">DSM 22251</strain>
    </source>
</reference>
<evidence type="ECO:0000313" key="3">
    <source>
        <dbReference type="Proteomes" id="UP000242560"/>
    </source>
</evidence>
<dbReference type="EMBL" id="FORQ01000004">
    <property type="protein sequence ID" value="SFJ08329.1"/>
    <property type="molecule type" value="Genomic_DNA"/>
</dbReference>
<protein>
    <recommendedName>
        <fullName evidence="4">DUF4403 family protein</fullName>
    </recommendedName>
</protein>
<proteinExistence type="predicted"/>
<feature type="signal peptide" evidence="1">
    <location>
        <begin position="1"/>
        <end position="18"/>
    </location>
</feature>
<dbReference type="Proteomes" id="UP000242560">
    <property type="component" value="Unassembled WGS sequence"/>
</dbReference>
<organism evidence="2 3">
    <name type="scientific">Kaistella treverensis</name>
    <dbReference type="NCBI Taxonomy" id="631455"/>
    <lineage>
        <taxon>Bacteria</taxon>
        <taxon>Pseudomonadati</taxon>
        <taxon>Bacteroidota</taxon>
        <taxon>Flavobacteriia</taxon>
        <taxon>Flavobacteriales</taxon>
        <taxon>Weeksellaceae</taxon>
        <taxon>Chryseobacterium group</taxon>
        <taxon>Kaistella</taxon>
    </lineage>
</organism>